<comment type="caution">
    <text evidence="5">The sequence shown here is derived from an EMBL/GenBank/DDBJ whole genome shotgun (WGS) entry which is preliminary data.</text>
</comment>
<feature type="domain" description="HTH araC/xylS-type" evidence="4">
    <location>
        <begin position="280"/>
        <end position="377"/>
    </location>
</feature>
<protein>
    <submittedName>
        <fullName evidence="5">AraC family transcriptional regulator</fullName>
    </submittedName>
</protein>
<dbReference type="PANTHER" id="PTHR47894:SF1">
    <property type="entry name" value="HTH-TYPE TRANSCRIPTIONAL REGULATOR VQSM"/>
    <property type="match status" value="1"/>
</dbReference>
<dbReference type="GO" id="GO:0005829">
    <property type="term" value="C:cytosol"/>
    <property type="evidence" value="ECO:0007669"/>
    <property type="project" value="TreeGrafter"/>
</dbReference>
<evidence type="ECO:0000256" key="1">
    <source>
        <dbReference type="ARBA" id="ARBA00023015"/>
    </source>
</evidence>
<reference evidence="5 6" key="2">
    <citation type="submission" date="2020-06" db="EMBL/GenBank/DDBJ databases">
        <title>Antribacter stalactiti gen. nov., sp. nov., a new member of the family Nacardiaceae isolated from a cave.</title>
        <authorList>
            <person name="Kim I.S."/>
        </authorList>
    </citation>
    <scope>NUCLEOTIDE SEQUENCE [LARGE SCALE GENOMIC DNA]</scope>
    <source>
        <strain evidence="5 6">YC2-7</strain>
    </source>
</reference>
<proteinExistence type="predicted"/>
<keyword evidence="6" id="KW-1185">Reference proteome</keyword>
<dbReference type="Gene3D" id="1.10.10.60">
    <property type="entry name" value="Homeodomain-like"/>
    <property type="match status" value="1"/>
</dbReference>
<organism evidence="5 6">
    <name type="scientific">Antrihabitans stalactiti</name>
    <dbReference type="NCBI Taxonomy" id="2584121"/>
    <lineage>
        <taxon>Bacteria</taxon>
        <taxon>Bacillati</taxon>
        <taxon>Actinomycetota</taxon>
        <taxon>Actinomycetes</taxon>
        <taxon>Mycobacteriales</taxon>
        <taxon>Nocardiaceae</taxon>
        <taxon>Antrihabitans</taxon>
    </lineage>
</organism>
<name>A0A848KCK6_9NOCA</name>
<evidence type="ECO:0000313" key="6">
    <source>
        <dbReference type="Proteomes" id="UP000535543"/>
    </source>
</evidence>
<evidence type="ECO:0000256" key="3">
    <source>
        <dbReference type="ARBA" id="ARBA00023163"/>
    </source>
</evidence>
<dbReference type="EMBL" id="VCQU01000003">
    <property type="protein sequence ID" value="NMN95436.1"/>
    <property type="molecule type" value="Genomic_DNA"/>
</dbReference>
<dbReference type="GO" id="GO:0003700">
    <property type="term" value="F:DNA-binding transcription factor activity"/>
    <property type="evidence" value="ECO:0007669"/>
    <property type="project" value="InterPro"/>
</dbReference>
<reference evidence="5 6" key="1">
    <citation type="submission" date="2019-05" db="EMBL/GenBank/DDBJ databases">
        <authorList>
            <person name="Lee S.D."/>
        </authorList>
    </citation>
    <scope>NUCLEOTIDE SEQUENCE [LARGE SCALE GENOMIC DNA]</scope>
    <source>
        <strain evidence="5 6">YC2-7</strain>
    </source>
</reference>
<gene>
    <name evidence="5" type="ORF">FGL95_10380</name>
</gene>
<evidence type="ECO:0000256" key="2">
    <source>
        <dbReference type="ARBA" id="ARBA00023125"/>
    </source>
</evidence>
<dbReference type="Pfam" id="PF12833">
    <property type="entry name" value="HTH_18"/>
    <property type="match status" value="1"/>
</dbReference>
<evidence type="ECO:0000313" key="5">
    <source>
        <dbReference type="EMBL" id="NMN95436.1"/>
    </source>
</evidence>
<sequence>MMATEGVVVGMCERYAEPRVLPMSFPGVVLSFSDMTTTATSDAPAWDHPRGTAAARILVELGTDRGVAQSDLLAGSGIRAAELTDPMFEVEAGQELTIARNLVRRLGNPPGLGVDAGMRYTIGHFGIWAYALLSSPTVRDMVRIGVRYAGLSFAFIKPHFEEDDREGRVVFDADEIPADMRTFFVERELTKLATLMPLAVGIRIADVRFETTFDGREAAAIRSRMPQAHLLTARERHVIAFDRALLDARLPQADPVTARMLEDQCNALLHARRRRRGVASHVRSLILARLDESPTMEQIAGELHVDPRTLRRQLQAEGTSFRELIEEVRETIADELLGTAGLTVHDVAGRLGYHDAAGFTRAYRRWTGTTPGRGRRGA</sequence>
<dbReference type="InterPro" id="IPR009057">
    <property type="entry name" value="Homeodomain-like_sf"/>
</dbReference>
<dbReference type="InterPro" id="IPR018060">
    <property type="entry name" value="HTH_AraC"/>
</dbReference>
<keyword evidence="1" id="KW-0805">Transcription regulation</keyword>
<keyword evidence="3" id="KW-0804">Transcription</keyword>
<keyword evidence="2" id="KW-0238">DNA-binding</keyword>
<dbReference type="PANTHER" id="PTHR47894">
    <property type="entry name" value="HTH-TYPE TRANSCRIPTIONAL REGULATOR GADX"/>
    <property type="match status" value="1"/>
</dbReference>
<evidence type="ECO:0000259" key="4">
    <source>
        <dbReference type="PROSITE" id="PS01124"/>
    </source>
</evidence>
<accession>A0A848KCK6</accession>
<dbReference type="PROSITE" id="PS01124">
    <property type="entry name" value="HTH_ARAC_FAMILY_2"/>
    <property type="match status" value="1"/>
</dbReference>
<dbReference type="AlphaFoldDB" id="A0A848KCK6"/>
<dbReference type="Proteomes" id="UP000535543">
    <property type="component" value="Unassembled WGS sequence"/>
</dbReference>
<dbReference type="SUPFAM" id="SSF46689">
    <property type="entry name" value="Homeodomain-like"/>
    <property type="match status" value="1"/>
</dbReference>
<dbReference type="Pfam" id="PF12625">
    <property type="entry name" value="Arabinose_bd"/>
    <property type="match status" value="1"/>
</dbReference>
<dbReference type="GO" id="GO:0000976">
    <property type="term" value="F:transcription cis-regulatory region binding"/>
    <property type="evidence" value="ECO:0007669"/>
    <property type="project" value="TreeGrafter"/>
</dbReference>
<dbReference type="SMART" id="SM00342">
    <property type="entry name" value="HTH_ARAC"/>
    <property type="match status" value="1"/>
</dbReference>
<dbReference type="InterPro" id="IPR032687">
    <property type="entry name" value="AraC-type_N"/>
</dbReference>